<protein>
    <submittedName>
        <fullName evidence="1">Uncharacterized protein</fullName>
    </submittedName>
</protein>
<reference evidence="1 2" key="1">
    <citation type="submission" date="2024-01" db="EMBL/GenBank/DDBJ databases">
        <title>The complete chloroplast genome sequence of Lithospermum erythrorhizon: insights into the phylogenetic relationship among Boraginaceae species and the maternal lineages of purple gromwells.</title>
        <authorList>
            <person name="Okada T."/>
            <person name="Watanabe K."/>
        </authorList>
    </citation>
    <scope>NUCLEOTIDE SEQUENCE [LARGE SCALE GENOMIC DNA]</scope>
</reference>
<dbReference type="AlphaFoldDB" id="A0AAV3RMS2"/>
<gene>
    <name evidence="1" type="ORF">LIER_30180</name>
</gene>
<dbReference type="EMBL" id="BAABME010010681">
    <property type="protein sequence ID" value="GAA0180968.1"/>
    <property type="molecule type" value="Genomic_DNA"/>
</dbReference>
<evidence type="ECO:0000313" key="1">
    <source>
        <dbReference type="EMBL" id="GAA0180968.1"/>
    </source>
</evidence>
<keyword evidence="2" id="KW-1185">Reference proteome</keyword>
<dbReference type="Proteomes" id="UP001454036">
    <property type="component" value="Unassembled WGS sequence"/>
</dbReference>
<evidence type="ECO:0000313" key="2">
    <source>
        <dbReference type="Proteomes" id="UP001454036"/>
    </source>
</evidence>
<organism evidence="1 2">
    <name type="scientific">Lithospermum erythrorhizon</name>
    <name type="common">Purple gromwell</name>
    <name type="synonym">Lithospermum officinale var. erythrorhizon</name>
    <dbReference type="NCBI Taxonomy" id="34254"/>
    <lineage>
        <taxon>Eukaryota</taxon>
        <taxon>Viridiplantae</taxon>
        <taxon>Streptophyta</taxon>
        <taxon>Embryophyta</taxon>
        <taxon>Tracheophyta</taxon>
        <taxon>Spermatophyta</taxon>
        <taxon>Magnoliopsida</taxon>
        <taxon>eudicotyledons</taxon>
        <taxon>Gunneridae</taxon>
        <taxon>Pentapetalae</taxon>
        <taxon>asterids</taxon>
        <taxon>lamiids</taxon>
        <taxon>Boraginales</taxon>
        <taxon>Boraginaceae</taxon>
        <taxon>Boraginoideae</taxon>
        <taxon>Lithospermeae</taxon>
        <taxon>Lithospermum</taxon>
    </lineage>
</organism>
<sequence>MSNEKLVRKVLRSLPKSTFEMMFESTESSKRKWIALQTSCEDKEEEDLVETMSLLANNFNKALKRFNKKPYSRGNNPEEGSDNKVSNFVAFISRDTQEDDVIPIVNDCPTDIMSDEEGDLTEEELMVNYQMLLEKGGNWKKQVTSSVRTFVAAGTRSNQDPKKKFNWRNDYVTFGGGEKGRIIGKRSLNVERLPRLDDVLLVEGLTPNLISISQLSDSGMKVVFSKEA</sequence>
<proteinExistence type="predicted"/>
<name>A0AAV3RMS2_LITER</name>
<comment type="caution">
    <text evidence="1">The sequence shown here is derived from an EMBL/GenBank/DDBJ whole genome shotgun (WGS) entry which is preliminary data.</text>
</comment>
<accession>A0AAV3RMS2</accession>